<dbReference type="Proteomes" id="UP000192674">
    <property type="component" value="Unassembled WGS sequence"/>
</dbReference>
<reference evidence="2 3" key="1">
    <citation type="submission" date="2017-04" db="EMBL/GenBank/DDBJ databases">
        <authorList>
            <person name="Afonso C.L."/>
            <person name="Miller P.J."/>
            <person name="Scott M.A."/>
            <person name="Spackman E."/>
            <person name="Goraichik I."/>
            <person name="Dimitrov K.M."/>
            <person name="Suarez D.L."/>
            <person name="Swayne D.E."/>
        </authorList>
    </citation>
    <scope>NUCLEOTIDE SEQUENCE [LARGE SCALE GENOMIC DNA]</scope>
    <source>
        <strain evidence="2 3">DSM 43828</strain>
    </source>
</reference>
<dbReference type="InterPro" id="IPR046252">
    <property type="entry name" value="DUF6285"/>
</dbReference>
<dbReference type="RefSeq" id="WP_084434135.1">
    <property type="nucleotide sequence ID" value="NZ_FWXV01000014.1"/>
</dbReference>
<dbReference type="AlphaFoldDB" id="A0A1W2FXA9"/>
<organism evidence="2 3">
    <name type="scientific">Kibdelosporangium aridum</name>
    <dbReference type="NCBI Taxonomy" id="2030"/>
    <lineage>
        <taxon>Bacteria</taxon>
        <taxon>Bacillati</taxon>
        <taxon>Actinomycetota</taxon>
        <taxon>Actinomycetes</taxon>
        <taxon>Pseudonocardiales</taxon>
        <taxon>Pseudonocardiaceae</taxon>
        <taxon>Kibdelosporangium</taxon>
    </lineage>
</organism>
<feature type="domain" description="DUF6285" evidence="1">
    <location>
        <begin position="25"/>
        <end position="117"/>
    </location>
</feature>
<gene>
    <name evidence="2" type="ORF">SAMN05661093_09965</name>
</gene>
<name>A0A1W2FXA9_KIBAR</name>
<accession>A0A1W2FXA9</accession>
<evidence type="ECO:0000313" key="2">
    <source>
        <dbReference type="EMBL" id="SMD26382.1"/>
    </source>
</evidence>
<sequence length="124" mass="13370">MQHVPDAAGLVQAVAEWLDGLGRTSLSGTDRFHALVAANALRIVERELQAGPNWHARDRAAFAGFLTTGTTAADDAELATSLARRISAGDLDDRVPELLAALHGYTVRRVSVDNPKYLLPEDRP</sequence>
<evidence type="ECO:0000313" key="3">
    <source>
        <dbReference type="Proteomes" id="UP000192674"/>
    </source>
</evidence>
<proteinExistence type="predicted"/>
<dbReference type="OrthoDB" id="4626810at2"/>
<evidence type="ECO:0000259" key="1">
    <source>
        <dbReference type="Pfam" id="PF19802"/>
    </source>
</evidence>
<keyword evidence="3" id="KW-1185">Reference proteome</keyword>
<dbReference type="EMBL" id="FWXV01000014">
    <property type="protein sequence ID" value="SMD26382.1"/>
    <property type="molecule type" value="Genomic_DNA"/>
</dbReference>
<protein>
    <recommendedName>
        <fullName evidence="1">DUF6285 domain-containing protein</fullName>
    </recommendedName>
</protein>
<dbReference type="Pfam" id="PF19802">
    <property type="entry name" value="DUF6285"/>
    <property type="match status" value="1"/>
</dbReference>